<keyword evidence="4" id="KW-0963">Cytoplasm</keyword>
<keyword evidence="8" id="KW-1185">Reference proteome</keyword>
<dbReference type="InterPro" id="IPR017961">
    <property type="entry name" value="DNA_pol_Y-fam_little_finger"/>
</dbReference>
<comment type="catalytic activity">
    <reaction evidence="3 4">
        <text>DNA(n) + a 2'-deoxyribonucleoside 5'-triphosphate = DNA(n+1) + diphosphate</text>
        <dbReference type="Rhea" id="RHEA:22508"/>
        <dbReference type="Rhea" id="RHEA-COMP:17339"/>
        <dbReference type="Rhea" id="RHEA-COMP:17340"/>
        <dbReference type="ChEBI" id="CHEBI:33019"/>
        <dbReference type="ChEBI" id="CHEBI:61560"/>
        <dbReference type="ChEBI" id="CHEBI:173112"/>
        <dbReference type="EC" id="2.7.7.7"/>
    </reaction>
</comment>
<dbReference type="NCBIfam" id="NF002882">
    <property type="entry name" value="PRK03348.1"/>
    <property type="match status" value="1"/>
</dbReference>
<keyword evidence="4" id="KW-0239">DNA-directed DNA polymerase</keyword>
<keyword evidence="4 7" id="KW-0548">Nucleotidyltransferase</keyword>
<feature type="active site" evidence="4">
    <location>
        <position position="105"/>
    </location>
</feature>
<name>A0ABV0LKI8_9PSEU</name>
<comment type="subunit">
    <text evidence="4">Monomer.</text>
</comment>
<sequence length="438" mass="46189">MARWVIHLDLDAFYASAEQLTRPTLAGRPVLVGGTGPRGVVAGASYESRAFGIRSAMPMSQARRLLPANGVIVPPRFRVYERLSQEVFTVVAEVAPVLEKISLDEAFAEPPSLAGASLEDVTAFCASLRARIRAETGLVASIGAGNGKQIAKIASDEAKPDGLLVVPQGTEREFLAPLPVRALWGIGPVAEGKLRFIGVQTLGQLAALSEKDAVATLGGVVGRDLRRLATGFDDRPVTGRGETKQVSAETTFDTDIIDLASLRAEVRRIAVGAHQRLVKAGRVARTVVVKLRHTDMHTVTRSETMSAPTDDLAALSATAERLLLDPAEFGGIRLAGVAFSGLSVPHQDALFSLAVPETPSTVVSAAPVAVAAAAPAPSTWRQGDDVVHEEFGTGWVQGAGHGRVTVRFESRSTGPGAARTFPQDDPALRRGDPGDCLR</sequence>
<dbReference type="InterPro" id="IPR036775">
    <property type="entry name" value="DNA_pol_Y-fam_lit_finger_sf"/>
</dbReference>
<dbReference type="CDD" id="cd03586">
    <property type="entry name" value="PolY_Pol_IV_kappa"/>
    <property type="match status" value="1"/>
</dbReference>
<dbReference type="Gene3D" id="3.30.1490.100">
    <property type="entry name" value="DNA polymerase, Y-family, little finger domain"/>
    <property type="match status" value="1"/>
</dbReference>
<dbReference type="InterPro" id="IPR043502">
    <property type="entry name" value="DNA/RNA_pol_sf"/>
</dbReference>
<feature type="domain" description="UmuC" evidence="6">
    <location>
        <begin position="5"/>
        <end position="187"/>
    </location>
</feature>
<comment type="function">
    <text evidence="2 4">Poorly processive, error-prone DNA polymerase involved in untargeted mutagenesis. Copies undamaged DNA at stalled replication forks, which arise in vivo from mismatched or misaligned primer ends. These misaligned primers can be extended by PolIV. Exhibits no 3'-5' exonuclease (proofreading) activity. May be involved in translesional synthesis, in conjunction with the beta clamp from PolIII.</text>
</comment>
<dbReference type="GO" id="GO:0003887">
    <property type="term" value="F:DNA-directed DNA polymerase activity"/>
    <property type="evidence" value="ECO:0007669"/>
    <property type="project" value="UniProtKB-EC"/>
</dbReference>
<dbReference type="PANTHER" id="PTHR11076:SF33">
    <property type="entry name" value="DNA POLYMERASE KAPPA"/>
    <property type="match status" value="1"/>
</dbReference>
<keyword evidence="4" id="KW-0238">DNA-binding</keyword>
<evidence type="ECO:0000256" key="4">
    <source>
        <dbReference type="HAMAP-Rule" id="MF_01113"/>
    </source>
</evidence>
<dbReference type="Gene3D" id="1.10.150.20">
    <property type="entry name" value="5' to 3' exonuclease, C-terminal subdomain"/>
    <property type="match status" value="1"/>
</dbReference>
<dbReference type="InterPro" id="IPR022880">
    <property type="entry name" value="DNApol_IV"/>
</dbReference>
<dbReference type="InterPro" id="IPR024728">
    <property type="entry name" value="PolY_HhH_motif"/>
</dbReference>
<feature type="binding site" evidence="4">
    <location>
        <position position="9"/>
    </location>
    <ligand>
        <name>Mg(2+)</name>
        <dbReference type="ChEBI" id="CHEBI:18420"/>
    </ligand>
</feature>
<dbReference type="EC" id="2.7.7.7" evidence="4"/>
<evidence type="ECO:0000256" key="3">
    <source>
        <dbReference type="ARBA" id="ARBA00049244"/>
    </source>
</evidence>
<evidence type="ECO:0000313" key="7">
    <source>
        <dbReference type="EMBL" id="MEQ0562404.1"/>
    </source>
</evidence>
<dbReference type="SUPFAM" id="SSF56672">
    <property type="entry name" value="DNA/RNA polymerases"/>
    <property type="match status" value="1"/>
</dbReference>
<feature type="site" description="Substrate discrimination" evidence="4">
    <location>
        <position position="14"/>
    </location>
</feature>
<accession>A0ABV0LKI8</accession>
<dbReference type="Gene3D" id="3.30.70.270">
    <property type="match status" value="1"/>
</dbReference>
<dbReference type="Gene3D" id="3.40.1170.60">
    <property type="match status" value="1"/>
</dbReference>
<gene>
    <name evidence="4" type="primary">dinB</name>
    <name evidence="7" type="ORF">ABJI51_25245</name>
</gene>
<reference evidence="7 8" key="1">
    <citation type="submission" date="2024-05" db="EMBL/GenBank/DDBJ databases">
        <authorList>
            <person name="Zhao H."/>
            <person name="Xu Y."/>
            <person name="Lin S."/>
            <person name="Spain J.C."/>
            <person name="Zhou N.-Y."/>
        </authorList>
    </citation>
    <scope>NUCLEOTIDE SEQUENCE [LARGE SCALE GENOMIC DNA]</scope>
    <source>
        <strain evidence="7 8">NEAU-NG30</strain>
    </source>
</reference>
<comment type="subcellular location">
    <subcellularLocation>
        <location evidence="4">Cytoplasm</location>
    </subcellularLocation>
</comment>
<keyword evidence="4" id="KW-0227">DNA damage</keyword>
<dbReference type="InterPro" id="IPR001126">
    <property type="entry name" value="UmuC"/>
</dbReference>
<dbReference type="RefSeq" id="WP_348953884.1">
    <property type="nucleotide sequence ID" value="NZ_JBDZYD010000009.1"/>
</dbReference>
<dbReference type="Proteomes" id="UP001440984">
    <property type="component" value="Unassembled WGS sequence"/>
</dbReference>
<keyword evidence="4" id="KW-0235">DNA replication</keyword>
<evidence type="ECO:0000259" key="6">
    <source>
        <dbReference type="PROSITE" id="PS50173"/>
    </source>
</evidence>
<dbReference type="Pfam" id="PF00817">
    <property type="entry name" value="IMS"/>
    <property type="match status" value="1"/>
</dbReference>
<evidence type="ECO:0000256" key="2">
    <source>
        <dbReference type="ARBA" id="ARBA00025589"/>
    </source>
</evidence>
<dbReference type="PANTHER" id="PTHR11076">
    <property type="entry name" value="DNA REPAIR POLYMERASE UMUC / TRANSFERASE FAMILY MEMBER"/>
    <property type="match status" value="1"/>
</dbReference>
<dbReference type="InterPro" id="IPR050116">
    <property type="entry name" value="DNA_polymerase-Y"/>
</dbReference>
<comment type="cofactor">
    <cofactor evidence="4">
        <name>Mg(2+)</name>
        <dbReference type="ChEBI" id="CHEBI:18420"/>
    </cofactor>
    <text evidence="4">Binds 2 magnesium ions per subunit.</text>
</comment>
<dbReference type="Pfam" id="PF11799">
    <property type="entry name" value="IMS_C"/>
    <property type="match status" value="1"/>
</dbReference>
<dbReference type="PROSITE" id="PS50173">
    <property type="entry name" value="UMUC"/>
    <property type="match status" value="1"/>
</dbReference>
<organism evidence="7 8">
    <name type="scientific">Amycolatopsis melonis</name>
    <dbReference type="NCBI Taxonomy" id="3156488"/>
    <lineage>
        <taxon>Bacteria</taxon>
        <taxon>Bacillati</taxon>
        <taxon>Actinomycetota</taxon>
        <taxon>Actinomycetes</taxon>
        <taxon>Pseudonocardiales</taxon>
        <taxon>Pseudonocardiaceae</taxon>
        <taxon>Amycolatopsis</taxon>
    </lineage>
</organism>
<dbReference type="Pfam" id="PF11798">
    <property type="entry name" value="IMS_HHH"/>
    <property type="match status" value="1"/>
</dbReference>
<dbReference type="InterPro" id="IPR043128">
    <property type="entry name" value="Rev_trsase/Diguanyl_cyclase"/>
</dbReference>
<dbReference type="HAMAP" id="MF_01113">
    <property type="entry name" value="DNApol_IV"/>
    <property type="match status" value="1"/>
</dbReference>
<evidence type="ECO:0000313" key="8">
    <source>
        <dbReference type="Proteomes" id="UP001440984"/>
    </source>
</evidence>
<evidence type="ECO:0000256" key="5">
    <source>
        <dbReference type="SAM" id="MobiDB-lite"/>
    </source>
</evidence>
<dbReference type="NCBIfam" id="NF002677">
    <property type="entry name" value="PRK02406.1"/>
    <property type="match status" value="1"/>
</dbReference>
<feature type="compositionally biased region" description="Basic and acidic residues" evidence="5">
    <location>
        <begin position="426"/>
        <end position="438"/>
    </location>
</feature>
<keyword evidence="4 7" id="KW-0808">Transferase</keyword>
<keyword evidence="4" id="KW-0479">Metal-binding</keyword>
<comment type="caution">
    <text evidence="7">The sequence shown here is derived from an EMBL/GenBank/DDBJ whole genome shotgun (WGS) entry which is preliminary data.</text>
</comment>
<dbReference type="EMBL" id="JBDZYD010000009">
    <property type="protein sequence ID" value="MEQ0562404.1"/>
    <property type="molecule type" value="Genomic_DNA"/>
</dbReference>
<keyword evidence="4" id="KW-0515">Mutator protein</keyword>
<evidence type="ECO:0000256" key="1">
    <source>
        <dbReference type="ARBA" id="ARBA00010945"/>
    </source>
</evidence>
<keyword evidence="4" id="KW-0234">DNA repair</keyword>
<protein>
    <recommendedName>
        <fullName evidence="4">DNA polymerase IV</fullName>
        <shortName evidence="4">Pol IV</shortName>
        <ecNumber evidence="4">2.7.7.7</ecNumber>
    </recommendedName>
</protein>
<dbReference type="SUPFAM" id="SSF100879">
    <property type="entry name" value="Lesion bypass DNA polymerase (Y-family), little finger domain"/>
    <property type="match status" value="1"/>
</dbReference>
<feature type="region of interest" description="Disordered" evidence="5">
    <location>
        <begin position="409"/>
        <end position="438"/>
    </location>
</feature>
<comment type="similarity">
    <text evidence="1 4">Belongs to the DNA polymerase type-Y family.</text>
</comment>
<proteinExistence type="inferred from homology"/>
<feature type="binding site" evidence="4">
    <location>
        <position position="104"/>
    </location>
    <ligand>
        <name>Mg(2+)</name>
        <dbReference type="ChEBI" id="CHEBI:18420"/>
    </ligand>
</feature>
<keyword evidence="4" id="KW-0460">Magnesium</keyword>